<accession>A0A2K9YXC6</accession>
<proteinExistence type="predicted"/>
<evidence type="ECO:0000313" key="2">
    <source>
        <dbReference type="EMBL" id="AUW40636.1"/>
    </source>
</evidence>
<dbReference type="AlphaFoldDB" id="A0A2K9YXC6"/>
<sequence length="62" mass="6916">MRGSHRRGPTAMATHLDDNSAPKNHSHPPPSVSAELKNIAFYLLRRHRTPPADRMMQASAQT</sequence>
<name>A0A2K9YXC6_RHILE</name>
<gene>
    <name evidence="2" type="ORF">CUJ84_Chr000217</name>
</gene>
<dbReference type="Proteomes" id="UP000238523">
    <property type="component" value="Chromosome"/>
</dbReference>
<reference evidence="2 3" key="1">
    <citation type="submission" date="2017-11" db="EMBL/GenBank/DDBJ databases">
        <title>Complete genome of Rhizobium leguminosarum Norway, an ineffective micro-symbiont.</title>
        <authorList>
            <person name="Hoffrichter A."/>
            <person name="Liang J."/>
            <person name="Brachmann A."/>
            <person name="Marin M."/>
        </authorList>
    </citation>
    <scope>NUCLEOTIDE SEQUENCE [LARGE SCALE GENOMIC DNA]</scope>
    <source>
        <strain evidence="2 3">Norway</strain>
    </source>
</reference>
<feature type="region of interest" description="Disordered" evidence="1">
    <location>
        <begin position="1"/>
        <end position="33"/>
    </location>
</feature>
<evidence type="ECO:0000313" key="3">
    <source>
        <dbReference type="Proteomes" id="UP000238523"/>
    </source>
</evidence>
<evidence type="ECO:0000256" key="1">
    <source>
        <dbReference type="SAM" id="MobiDB-lite"/>
    </source>
</evidence>
<protein>
    <submittedName>
        <fullName evidence="2">Uncharacterized protein</fullName>
    </submittedName>
</protein>
<organism evidence="2 3">
    <name type="scientific">Rhizobium leguminosarum</name>
    <dbReference type="NCBI Taxonomy" id="384"/>
    <lineage>
        <taxon>Bacteria</taxon>
        <taxon>Pseudomonadati</taxon>
        <taxon>Pseudomonadota</taxon>
        <taxon>Alphaproteobacteria</taxon>
        <taxon>Hyphomicrobiales</taxon>
        <taxon>Rhizobiaceae</taxon>
        <taxon>Rhizobium/Agrobacterium group</taxon>
        <taxon>Rhizobium</taxon>
    </lineage>
</organism>
<dbReference type="EMBL" id="CP025012">
    <property type="protein sequence ID" value="AUW40636.1"/>
    <property type="molecule type" value="Genomic_DNA"/>
</dbReference>